<dbReference type="EMBL" id="FWFW01000002">
    <property type="protein sequence ID" value="SLN23505.1"/>
    <property type="molecule type" value="Genomic_DNA"/>
</dbReference>
<evidence type="ECO:0000256" key="1">
    <source>
        <dbReference type="ARBA" id="ARBA00022553"/>
    </source>
</evidence>
<evidence type="ECO:0000256" key="2">
    <source>
        <dbReference type="PROSITE-ProRule" id="PRU00169"/>
    </source>
</evidence>
<evidence type="ECO:0000313" key="4">
    <source>
        <dbReference type="EMBL" id="SLN23505.1"/>
    </source>
</evidence>
<dbReference type="SMART" id="SM00448">
    <property type="entry name" value="REC"/>
    <property type="match status" value="1"/>
</dbReference>
<keyword evidence="5" id="KW-1185">Reference proteome</keyword>
<reference evidence="4 5" key="1">
    <citation type="submission" date="2017-03" db="EMBL/GenBank/DDBJ databases">
        <authorList>
            <person name="Afonso C.L."/>
            <person name="Miller P.J."/>
            <person name="Scott M.A."/>
            <person name="Spackman E."/>
            <person name="Goraichik I."/>
            <person name="Dimitrov K.M."/>
            <person name="Suarez D.L."/>
            <person name="Swayne D.E."/>
        </authorList>
    </citation>
    <scope>NUCLEOTIDE SEQUENCE [LARGE SCALE GENOMIC DNA]</scope>
    <source>
        <strain evidence="4 5">CECT 7971</strain>
    </source>
</reference>
<dbReference type="Gene3D" id="3.40.50.2300">
    <property type="match status" value="1"/>
</dbReference>
<proteinExistence type="predicted"/>
<dbReference type="InterPro" id="IPR001789">
    <property type="entry name" value="Sig_transdc_resp-reg_receiver"/>
</dbReference>
<organism evidence="4 5">
    <name type="scientific">Pacificibacter marinus</name>
    <dbReference type="NCBI Taxonomy" id="658057"/>
    <lineage>
        <taxon>Bacteria</taxon>
        <taxon>Pseudomonadati</taxon>
        <taxon>Pseudomonadota</taxon>
        <taxon>Alphaproteobacteria</taxon>
        <taxon>Rhodobacterales</taxon>
        <taxon>Roseobacteraceae</taxon>
        <taxon>Pacificibacter</taxon>
    </lineage>
</organism>
<protein>
    <submittedName>
        <fullName evidence="4">Response regulator MprA</fullName>
    </submittedName>
</protein>
<keyword evidence="1 2" id="KW-0597">Phosphoprotein</keyword>
<name>A0A1Y5RR79_9RHOB</name>
<evidence type="ECO:0000313" key="5">
    <source>
        <dbReference type="Proteomes" id="UP000193307"/>
    </source>
</evidence>
<dbReference type="Proteomes" id="UP000193307">
    <property type="component" value="Unassembled WGS sequence"/>
</dbReference>
<sequence>MANAAPLILHIEDEQDIQETTKRALDAIGGLSIVQCSSGCQALEVVAKYAPDLFLLDVTMPKLDGIETLRRLREIPGFDQTPAIFMTEKVTHEDQEMFMNCGTYSIIKKPLDPTTVASEIVDVWTNAFQARVANPQRH</sequence>
<dbReference type="GO" id="GO:0000160">
    <property type="term" value="P:phosphorelay signal transduction system"/>
    <property type="evidence" value="ECO:0007669"/>
    <property type="project" value="InterPro"/>
</dbReference>
<feature type="modified residue" description="4-aspartylphosphate" evidence="2">
    <location>
        <position position="57"/>
    </location>
</feature>
<dbReference type="InterPro" id="IPR011006">
    <property type="entry name" value="CheY-like_superfamily"/>
</dbReference>
<dbReference type="STRING" id="658057.SAMN04488032_102333"/>
<dbReference type="PROSITE" id="PS50110">
    <property type="entry name" value="RESPONSE_REGULATORY"/>
    <property type="match status" value="1"/>
</dbReference>
<feature type="domain" description="Response regulatory" evidence="3">
    <location>
        <begin position="7"/>
        <end position="124"/>
    </location>
</feature>
<dbReference type="AlphaFoldDB" id="A0A1Y5RR79"/>
<dbReference type="Pfam" id="PF00072">
    <property type="entry name" value="Response_reg"/>
    <property type="match status" value="1"/>
</dbReference>
<accession>A0A1Y5RR79</accession>
<dbReference type="InterPro" id="IPR050595">
    <property type="entry name" value="Bact_response_regulator"/>
</dbReference>
<dbReference type="RefSeq" id="WP_170842117.1">
    <property type="nucleotide sequence ID" value="NZ_FNZV01000002.1"/>
</dbReference>
<dbReference type="PANTHER" id="PTHR44591:SF3">
    <property type="entry name" value="RESPONSE REGULATORY DOMAIN-CONTAINING PROTEIN"/>
    <property type="match status" value="1"/>
</dbReference>
<evidence type="ECO:0000259" key="3">
    <source>
        <dbReference type="PROSITE" id="PS50110"/>
    </source>
</evidence>
<dbReference type="SUPFAM" id="SSF52172">
    <property type="entry name" value="CheY-like"/>
    <property type="match status" value="1"/>
</dbReference>
<dbReference type="PANTHER" id="PTHR44591">
    <property type="entry name" value="STRESS RESPONSE REGULATOR PROTEIN 1"/>
    <property type="match status" value="1"/>
</dbReference>
<gene>
    <name evidence="4" type="primary">mprA</name>
    <name evidence="4" type="ORF">PAM7971_00753</name>
</gene>